<keyword evidence="1" id="KW-1133">Transmembrane helix</keyword>
<sequence length="56" mass="5917">MYLTQCPACDHRVSSQAESCPSCGQPLRAKTTNGGGITFWGVVGAVILAIIIMSFE</sequence>
<gene>
    <name evidence="3" type="ORF">IFO66_03575</name>
</gene>
<protein>
    <recommendedName>
        <fullName evidence="2">Putative zinc-ribbon domain-containing protein</fullName>
    </recommendedName>
</protein>
<keyword evidence="1" id="KW-0472">Membrane</keyword>
<reference evidence="3 4" key="1">
    <citation type="submission" date="2020-09" db="EMBL/GenBank/DDBJ databases">
        <title>Paenibacillus sp. CAU 1523 isolated from sand of Haeundae Beach.</title>
        <authorList>
            <person name="Kim W."/>
        </authorList>
    </citation>
    <scope>NUCLEOTIDE SEQUENCE [LARGE SCALE GENOMIC DNA]</scope>
    <source>
        <strain evidence="3 4">CAU 1523</strain>
    </source>
</reference>
<dbReference type="Pfam" id="PF13248">
    <property type="entry name" value="Zn_ribbon_3"/>
    <property type="match status" value="1"/>
</dbReference>
<proteinExistence type="predicted"/>
<organism evidence="3 4">
    <name type="scientific">Paenibacillus arenosi</name>
    <dbReference type="NCBI Taxonomy" id="2774142"/>
    <lineage>
        <taxon>Bacteria</taxon>
        <taxon>Bacillati</taxon>
        <taxon>Bacillota</taxon>
        <taxon>Bacilli</taxon>
        <taxon>Bacillales</taxon>
        <taxon>Paenibacillaceae</taxon>
        <taxon>Paenibacillus</taxon>
    </lineage>
</organism>
<dbReference type="RefSeq" id="WP_192023825.1">
    <property type="nucleotide sequence ID" value="NZ_JACYTN010000002.1"/>
</dbReference>
<dbReference type="InterPro" id="IPR059113">
    <property type="entry name" value="Znf_ribbon"/>
</dbReference>
<name>A0ABR9AVZ8_9BACL</name>
<comment type="caution">
    <text evidence="3">The sequence shown here is derived from an EMBL/GenBank/DDBJ whole genome shotgun (WGS) entry which is preliminary data.</text>
</comment>
<evidence type="ECO:0000259" key="2">
    <source>
        <dbReference type="Pfam" id="PF13248"/>
    </source>
</evidence>
<evidence type="ECO:0000313" key="4">
    <source>
        <dbReference type="Proteomes" id="UP000634529"/>
    </source>
</evidence>
<keyword evidence="1" id="KW-0812">Transmembrane</keyword>
<evidence type="ECO:0000256" key="1">
    <source>
        <dbReference type="SAM" id="Phobius"/>
    </source>
</evidence>
<accession>A0ABR9AVZ8</accession>
<dbReference type="Proteomes" id="UP000634529">
    <property type="component" value="Unassembled WGS sequence"/>
</dbReference>
<feature type="domain" description="Putative zinc-ribbon" evidence="2">
    <location>
        <begin position="4"/>
        <end position="27"/>
    </location>
</feature>
<keyword evidence="4" id="KW-1185">Reference proteome</keyword>
<evidence type="ECO:0000313" key="3">
    <source>
        <dbReference type="EMBL" id="MBD8497375.1"/>
    </source>
</evidence>
<dbReference type="EMBL" id="JACYTN010000002">
    <property type="protein sequence ID" value="MBD8497375.1"/>
    <property type="molecule type" value="Genomic_DNA"/>
</dbReference>
<feature type="transmembrane region" description="Helical" evidence="1">
    <location>
        <begin position="37"/>
        <end position="55"/>
    </location>
</feature>